<dbReference type="Pfam" id="PF01431">
    <property type="entry name" value="Peptidase_M13"/>
    <property type="match status" value="1"/>
</dbReference>
<feature type="domain" description="Peptidase M13 C-terminal" evidence="1">
    <location>
        <begin position="104"/>
        <end position="191"/>
    </location>
</feature>
<dbReference type="SUPFAM" id="SSF55486">
    <property type="entry name" value="Metalloproteases ('zincins'), catalytic domain"/>
    <property type="match status" value="1"/>
</dbReference>
<evidence type="ECO:0000313" key="2">
    <source>
        <dbReference type="EMBL" id="KAK8786519.1"/>
    </source>
</evidence>
<dbReference type="InterPro" id="IPR018497">
    <property type="entry name" value="Peptidase_M13_C"/>
</dbReference>
<dbReference type="AlphaFoldDB" id="A0AAQ4FH41"/>
<dbReference type="GO" id="GO:0005886">
    <property type="term" value="C:plasma membrane"/>
    <property type="evidence" value="ECO:0007669"/>
    <property type="project" value="TreeGrafter"/>
</dbReference>
<accession>A0AAQ4FH41</accession>
<proteinExistence type="predicted"/>
<protein>
    <recommendedName>
        <fullName evidence="1">Peptidase M13 C-terminal domain-containing protein</fullName>
    </recommendedName>
</protein>
<reference evidence="2 3" key="1">
    <citation type="journal article" date="2023" name="Arcadia Sci">
        <title>De novo assembly of a long-read Amblyomma americanum tick genome.</title>
        <authorList>
            <person name="Chou S."/>
            <person name="Poskanzer K.E."/>
            <person name="Rollins M."/>
            <person name="Thuy-Boun P.S."/>
        </authorList>
    </citation>
    <scope>NUCLEOTIDE SEQUENCE [LARGE SCALE GENOMIC DNA]</scope>
    <source>
        <strain evidence="2">F_SG_1</strain>
        <tissue evidence="2">Salivary glands</tissue>
    </source>
</reference>
<evidence type="ECO:0000313" key="3">
    <source>
        <dbReference type="Proteomes" id="UP001321473"/>
    </source>
</evidence>
<sequence>MEAFRLRWSTLPGYVGYDYVLNSVELAIAVATPSAYYRNGTKAMLYGGLLFLMAMQLVRAVDNEGVRWTPNGTAIGTILTESTYTKFLEKAGCNNGAGNSSVFPDIPALDITYSALMTSHLLEETEALPLSQDLPADKVFFMTVCYLTCAKSSGQDPIAADCNKLVQSSEYFAEAFKCPKGYKMNPEKKCSFFT</sequence>
<dbReference type="PANTHER" id="PTHR11733:SF241">
    <property type="entry name" value="GH26575P-RELATED"/>
    <property type="match status" value="1"/>
</dbReference>
<keyword evidence="3" id="KW-1185">Reference proteome</keyword>
<name>A0AAQ4FH41_AMBAM</name>
<comment type="caution">
    <text evidence="2">The sequence shown here is derived from an EMBL/GenBank/DDBJ whole genome shotgun (WGS) entry which is preliminary data.</text>
</comment>
<dbReference type="EMBL" id="JARKHS020002678">
    <property type="protein sequence ID" value="KAK8786519.1"/>
    <property type="molecule type" value="Genomic_DNA"/>
</dbReference>
<organism evidence="2 3">
    <name type="scientific">Amblyomma americanum</name>
    <name type="common">Lone star tick</name>
    <dbReference type="NCBI Taxonomy" id="6943"/>
    <lineage>
        <taxon>Eukaryota</taxon>
        <taxon>Metazoa</taxon>
        <taxon>Ecdysozoa</taxon>
        <taxon>Arthropoda</taxon>
        <taxon>Chelicerata</taxon>
        <taxon>Arachnida</taxon>
        <taxon>Acari</taxon>
        <taxon>Parasitiformes</taxon>
        <taxon>Ixodida</taxon>
        <taxon>Ixodoidea</taxon>
        <taxon>Ixodidae</taxon>
        <taxon>Amblyomminae</taxon>
        <taxon>Amblyomma</taxon>
    </lineage>
</organism>
<dbReference type="InterPro" id="IPR024079">
    <property type="entry name" value="MetalloPept_cat_dom_sf"/>
</dbReference>
<gene>
    <name evidence="2" type="ORF">V5799_023708</name>
</gene>
<dbReference type="Gene3D" id="3.40.390.10">
    <property type="entry name" value="Collagenase (Catalytic Domain)"/>
    <property type="match status" value="1"/>
</dbReference>
<dbReference type="InterPro" id="IPR000718">
    <property type="entry name" value="Peptidase_M13"/>
</dbReference>
<dbReference type="PANTHER" id="PTHR11733">
    <property type="entry name" value="ZINC METALLOPROTEASE FAMILY M13 NEPRILYSIN-RELATED"/>
    <property type="match status" value="1"/>
</dbReference>
<dbReference type="GO" id="GO:0016485">
    <property type="term" value="P:protein processing"/>
    <property type="evidence" value="ECO:0007669"/>
    <property type="project" value="TreeGrafter"/>
</dbReference>
<dbReference type="PROSITE" id="PS51885">
    <property type="entry name" value="NEPRILYSIN"/>
    <property type="match status" value="1"/>
</dbReference>
<dbReference type="GO" id="GO:0004222">
    <property type="term" value="F:metalloendopeptidase activity"/>
    <property type="evidence" value="ECO:0007669"/>
    <property type="project" value="InterPro"/>
</dbReference>
<evidence type="ECO:0000259" key="1">
    <source>
        <dbReference type="Pfam" id="PF01431"/>
    </source>
</evidence>
<dbReference type="Proteomes" id="UP001321473">
    <property type="component" value="Unassembled WGS sequence"/>
</dbReference>